<proteinExistence type="inferred from homology"/>
<evidence type="ECO:0000313" key="18">
    <source>
        <dbReference type="EMBL" id="PJF19072.1"/>
    </source>
</evidence>
<dbReference type="PANTHER" id="PTHR15362">
    <property type="entry name" value="PHOSPHATIDYLINOSITOL SYNTHASE"/>
    <property type="match status" value="1"/>
</dbReference>
<keyword evidence="13 17" id="KW-0472">Membrane</keyword>
<dbReference type="InterPro" id="IPR043130">
    <property type="entry name" value="CDP-OH_PTrfase_TM_dom"/>
</dbReference>
<gene>
    <name evidence="18" type="ORF">PSACC_01113</name>
</gene>
<keyword evidence="7 16" id="KW-0808">Transferase</keyword>
<name>A0A2H9TMX8_9FUNG</name>
<dbReference type="GO" id="GO:0006661">
    <property type="term" value="P:phosphatidylinositol biosynthetic process"/>
    <property type="evidence" value="ECO:0007669"/>
    <property type="project" value="TreeGrafter"/>
</dbReference>
<dbReference type="PROSITE" id="PS00379">
    <property type="entry name" value="CDP_ALCOHOL_P_TRANSF"/>
    <property type="match status" value="1"/>
</dbReference>
<dbReference type="GO" id="GO:0046872">
    <property type="term" value="F:metal ion binding"/>
    <property type="evidence" value="ECO:0007669"/>
    <property type="project" value="UniProtKB-KW"/>
</dbReference>
<evidence type="ECO:0000313" key="19">
    <source>
        <dbReference type="Proteomes" id="UP000240830"/>
    </source>
</evidence>
<dbReference type="OrthoDB" id="10251079at2759"/>
<keyword evidence="8 17" id="KW-0812">Transmembrane</keyword>
<evidence type="ECO:0000256" key="8">
    <source>
        <dbReference type="ARBA" id="ARBA00022692"/>
    </source>
</evidence>
<dbReference type="PIRSF" id="PIRSF000848">
    <property type="entry name" value="CDP_diag_ino_3_P"/>
    <property type="match status" value="1"/>
</dbReference>
<comment type="cofactor">
    <cofactor evidence="2">
        <name>Mg(2+)</name>
        <dbReference type="ChEBI" id="CHEBI:18420"/>
    </cofactor>
</comment>
<dbReference type="Proteomes" id="UP000240830">
    <property type="component" value="Unassembled WGS sequence"/>
</dbReference>
<organism evidence="18 19">
    <name type="scientific">Paramicrosporidium saccamoebae</name>
    <dbReference type="NCBI Taxonomy" id="1246581"/>
    <lineage>
        <taxon>Eukaryota</taxon>
        <taxon>Fungi</taxon>
        <taxon>Fungi incertae sedis</taxon>
        <taxon>Cryptomycota</taxon>
        <taxon>Cryptomycota incertae sedis</taxon>
        <taxon>Paramicrosporidium</taxon>
    </lineage>
</organism>
<evidence type="ECO:0000256" key="3">
    <source>
        <dbReference type="ARBA" id="ARBA00004141"/>
    </source>
</evidence>
<protein>
    <recommendedName>
        <fullName evidence="5">CDP-diacylglycerol--inositol 3-phosphatidyltransferase</fullName>
        <ecNumber evidence="5">2.7.8.11</ecNumber>
    </recommendedName>
</protein>
<evidence type="ECO:0000256" key="2">
    <source>
        <dbReference type="ARBA" id="ARBA00001946"/>
    </source>
</evidence>
<dbReference type="PANTHER" id="PTHR15362:SF4">
    <property type="entry name" value="CDP-DIACYLGLYCEROL--INOSITOL 3-PHOSPHATIDYLTRANSFERASE"/>
    <property type="match status" value="1"/>
</dbReference>
<dbReference type="InterPro" id="IPR000462">
    <property type="entry name" value="CDP-OH_P_trans"/>
</dbReference>
<evidence type="ECO:0000256" key="6">
    <source>
        <dbReference type="ARBA" id="ARBA00022516"/>
    </source>
</evidence>
<dbReference type="GO" id="GO:0003881">
    <property type="term" value="F:CDP-diacylglycerol-inositol 3-phosphatidyltransferase activity"/>
    <property type="evidence" value="ECO:0007669"/>
    <property type="project" value="UniProtKB-EC"/>
</dbReference>
<keyword evidence="12" id="KW-0443">Lipid metabolism</keyword>
<dbReference type="EC" id="2.7.8.11" evidence="5"/>
<dbReference type="Gene3D" id="1.20.120.1760">
    <property type="match status" value="1"/>
</dbReference>
<evidence type="ECO:0000256" key="7">
    <source>
        <dbReference type="ARBA" id="ARBA00022679"/>
    </source>
</evidence>
<evidence type="ECO:0000256" key="13">
    <source>
        <dbReference type="ARBA" id="ARBA00023136"/>
    </source>
</evidence>
<dbReference type="EMBL" id="MTSL01000082">
    <property type="protein sequence ID" value="PJF19072.1"/>
    <property type="molecule type" value="Genomic_DNA"/>
</dbReference>
<evidence type="ECO:0000256" key="9">
    <source>
        <dbReference type="ARBA" id="ARBA00022723"/>
    </source>
</evidence>
<comment type="subcellular location">
    <subcellularLocation>
        <location evidence="3">Membrane</location>
        <topology evidence="3">Multi-pass membrane protein</topology>
    </subcellularLocation>
</comment>
<sequence length="171" mass="18833">MASPPRPLNTRDIYLFVPNLIGYSRIILALLSFYLITTPRHFLPLYALSCLLDVADGFFARRLGQCSRLGAVLDMVTDRSTTAGLLCHLCVVYPRTGLLWQSLLGLDLSSHYMHMYATLAGGATSHKKLGREHHWLLRLYYTERECAVVASSGSVLSADLGVQAGDECGAN</sequence>
<comment type="caution">
    <text evidence="18">The sequence shown here is derived from an EMBL/GenBank/DDBJ whole genome shotgun (WGS) entry which is preliminary data.</text>
</comment>
<dbReference type="Pfam" id="PF01066">
    <property type="entry name" value="CDP-OH_P_transf"/>
    <property type="match status" value="1"/>
</dbReference>
<dbReference type="InterPro" id="IPR048254">
    <property type="entry name" value="CDP_ALCOHOL_P_TRANSF_CS"/>
</dbReference>
<feature type="non-terminal residue" evidence="18">
    <location>
        <position position="171"/>
    </location>
</feature>
<comment type="similarity">
    <text evidence="4 16">Belongs to the CDP-alcohol phosphatidyltransferase class-I family.</text>
</comment>
<evidence type="ECO:0000256" key="12">
    <source>
        <dbReference type="ARBA" id="ARBA00023098"/>
    </source>
</evidence>
<keyword evidence="6" id="KW-0444">Lipid biosynthesis</keyword>
<keyword evidence="11 17" id="KW-1133">Transmembrane helix</keyword>
<accession>A0A2H9TMX8</accession>
<dbReference type="AlphaFoldDB" id="A0A2H9TMX8"/>
<keyword evidence="14" id="KW-0594">Phospholipid biosynthesis</keyword>
<reference evidence="18 19" key="1">
    <citation type="submission" date="2016-10" db="EMBL/GenBank/DDBJ databases">
        <title>The genome of Paramicrosporidium saccamoebae is the missing link in understanding Cryptomycota and Microsporidia evolution.</title>
        <authorList>
            <person name="Quandt C.A."/>
            <person name="Beaudet D."/>
            <person name="Corsaro D."/>
            <person name="Michel R."/>
            <person name="Corradi N."/>
            <person name="James T."/>
        </authorList>
    </citation>
    <scope>NUCLEOTIDE SEQUENCE [LARGE SCALE GENOMIC DNA]</scope>
    <source>
        <strain evidence="18 19">KSL3</strain>
    </source>
</reference>
<keyword evidence="19" id="KW-1185">Reference proteome</keyword>
<comment type="cofactor">
    <cofactor evidence="1">
        <name>Mn(2+)</name>
        <dbReference type="ChEBI" id="CHEBI:29035"/>
    </cofactor>
</comment>
<dbReference type="GO" id="GO:0005794">
    <property type="term" value="C:Golgi apparatus"/>
    <property type="evidence" value="ECO:0007669"/>
    <property type="project" value="TreeGrafter"/>
</dbReference>
<keyword evidence="9" id="KW-0479">Metal-binding</keyword>
<dbReference type="STRING" id="1246581.A0A2H9TMX8"/>
<evidence type="ECO:0000256" key="4">
    <source>
        <dbReference type="ARBA" id="ARBA00010441"/>
    </source>
</evidence>
<keyword evidence="15" id="KW-1208">Phospholipid metabolism</keyword>
<evidence type="ECO:0000256" key="10">
    <source>
        <dbReference type="ARBA" id="ARBA00022842"/>
    </source>
</evidence>
<evidence type="ECO:0000256" key="5">
    <source>
        <dbReference type="ARBA" id="ARBA00013212"/>
    </source>
</evidence>
<dbReference type="InterPro" id="IPR014387">
    <property type="entry name" value="CDP_diag_ino_3_P_euk"/>
</dbReference>
<evidence type="ECO:0000256" key="17">
    <source>
        <dbReference type="SAM" id="Phobius"/>
    </source>
</evidence>
<feature type="transmembrane region" description="Helical" evidence="17">
    <location>
        <begin position="12"/>
        <end position="36"/>
    </location>
</feature>
<evidence type="ECO:0000256" key="1">
    <source>
        <dbReference type="ARBA" id="ARBA00001936"/>
    </source>
</evidence>
<dbReference type="GO" id="GO:0016020">
    <property type="term" value="C:membrane"/>
    <property type="evidence" value="ECO:0007669"/>
    <property type="project" value="UniProtKB-SubCell"/>
</dbReference>
<evidence type="ECO:0000256" key="14">
    <source>
        <dbReference type="ARBA" id="ARBA00023209"/>
    </source>
</evidence>
<keyword evidence="10" id="KW-0460">Magnesium</keyword>
<evidence type="ECO:0000256" key="11">
    <source>
        <dbReference type="ARBA" id="ARBA00022989"/>
    </source>
</evidence>
<evidence type="ECO:0000256" key="16">
    <source>
        <dbReference type="RuleBase" id="RU003750"/>
    </source>
</evidence>
<evidence type="ECO:0000256" key="15">
    <source>
        <dbReference type="ARBA" id="ARBA00023264"/>
    </source>
</evidence>